<sequence length="148" mass="16312">MRGSHTKWEPILEGSDAPSTPLLHEWKPKRKQRSLQISKSLAQAPEHKETSVGFYSDDESTIDQLVRRKRSLVRMNPTPTSSLAQMFGPSGPDDDYEPSKIATEVGAINVPIPAPTLTSYGVLVLLPSLSEEPFPNLLTALPRALSHQ</sequence>
<accession>A0AAD3XMQ2</accession>
<keyword evidence="3" id="KW-1185">Reference proteome</keyword>
<evidence type="ECO:0000313" key="2">
    <source>
        <dbReference type="EMBL" id="GMH09960.1"/>
    </source>
</evidence>
<protein>
    <submittedName>
        <fullName evidence="2">Uncharacterized protein</fullName>
    </submittedName>
</protein>
<dbReference type="Proteomes" id="UP001279734">
    <property type="component" value="Unassembled WGS sequence"/>
</dbReference>
<comment type="caution">
    <text evidence="2">The sequence shown here is derived from an EMBL/GenBank/DDBJ whole genome shotgun (WGS) entry which is preliminary data.</text>
</comment>
<proteinExistence type="predicted"/>
<organism evidence="2 3">
    <name type="scientific">Nepenthes gracilis</name>
    <name type="common">Slender pitcher plant</name>
    <dbReference type="NCBI Taxonomy" id="150966"/>
    <lineage>
        <taxon>Eukaryota</taxon>
        <taxon>Viridiplantae</taxon>
        <taxon>Streptophyta</taxon>
        <taxon>Embryophyta</taxon>
        <taxon>Tracheophyta</taxon>
        <taxon>Spermatophyta</taxon>
        <taxon>Magnoliopsida</taxon>
        <taxon>eudicotyledons</taxon>
        <taxon>Gunneridae</taxon>
        <taxon>Pentapetalae</taxon>
        <taxon>Caryophyllales</taxon>
        <taxon>Nepenthaceae</taxon>
        <taxon>Nepenthes</taxon>
    </lineage>
</organism>
<feature type="region of interest" description="Disordered" evidence="1">
    <location>
        <begin position="1"/>
        <end position="55"/>
    </location>
</feature>
<dbReference type="EMBL" id="BSYO01000009">
    <property type="protein sequence ID" value="GMH09960.1"/>
    <property type="molecule type" value="Genomic_DNA"/>
</dbReference>
<feature type="region of interest" description="Disordered" evidence="1">
    <location>
        <begin position="70"/>
        <end position="99"/>
    </location>
</feature>
<evidence type="ECO:0000256" key="1">
    <source>
        <dbReference type="SAM" id="MobiDB-lite"/>
    </source>
</evidence>
<name>A0AAD3XMQ2_NEPGR</name>
<feature type="compositionally biased region" description="Basic and acidic residues" evidence="1">
    <location>
        <begin position="1"/>
        <end position="10"/>
    </location>
</feature>
<dbReference type="AlphaFoldDB" id="A0AAD3XMQ2"/>
<gene>
    <name evidence="2" type="ORF">Nepgr_011801</name>
</gene>
<evidence type="ECO:0000313" key="3">
    <source>
        <dbReference type="Proteomes" id="UP001279734"/>
    </source>
</evidence>
<reference evidence="2" key="1">
    <citation type="submission" date="2023-05" db="EMBL/GenBank/DDBJ databases">
        <title>Nepenthes gracilis genome sequencing.</title>
        <authorList>
            <person name="Fukushima K."/>
        </authorList>
    </citation>
    <scope>NUCLEOTIDE SEQUENCE</scope>
    <source>
        <strain evidence="2">SING2019-196</strain>
    </source>
</reference>